<accession>A0AAW8F6C0</accession>
<feature type="region of interest" description="Disordered" evidence="4">
    <location>
        <begin position="267"/>
        <end position="322"/>
    </location>
</feature>
<keyword evidence="2" id="KW-0479">Metal-binding</keyword>
<organism evidence="6 7">
    <name type="scientific">Streptomyces canus</name>
    <dbReference type="NCBI Taxonomy" id="58343"/>
    <lineage>
        <taxon>Bacteria</taxon>
        <taxon>Bacillati</taxon>
        <taxon>Actinomycetota</taxon>
        <taxon>Actinomycetes</taxon>
        <taxon>Kitasatosporales</taxon>
        <taxon>Streptomycetaceae</taxon>
        <taxon>Streptomyces</taxon>
        <taxon>Streptomyces aurantiacus group</taxon>
    </lineage>
</organism>
<evidence type="ECO:0000256" key="3">
    <source>
        <dbReference type="ARBA" id="ARBA00022833"/>
    </source>
</evidence>
<gene>
    <name evidence="6" type="ORF">QFZ22_001353</name>
</gene>
<comment type="cofactor">
    <cofactor evidence="1">
        <name>Zn(2+)</name>
        <dbReference type="ChEBI" id="CHEBI:29105"/>
    </cofactor>
</comment>
<sequence length="322" mass="35243">MLPGCSPTGIDFSLFAPALASHLRPGDVRFETLDDPKILRPTDAVIRTVATCVRGSDLWLYQSAEPIGDPPPMGHGYVGIVEEVGSEVVNVKTLGLAACHIPRITLENQKLREETRSRDRRHAPGPHPLQAVSAQMRLWSTVNRKPWPQGVEGEFPKVVQPVRVVVACRCAVVLPCLLEVAVLGGHPSEVDQRAVVSGEAPGFERLRSLVTVTTLPADVRRLVERARLKALAVTRRRRCTGTCAAPARPESPVHGGKDVRALGDRFLRHHPREPGPGPRAERDPGCRVRHPGPGAVSRRCRSPNCRTSSRGTSRWLRSRSGR</sequence>
<dbReference type="InterPro" id="IPR011032">
    <property type="entry name" value="GroES-like_sf"/>
</dbReference>
<name>A0AAW8F6C0_9ACTN</name>
<dbReference type="AlphaFoldDB" id="A0AAW8F6C0"/>
<dbReference type="Gene3D" id="3.90.180.10">
    <property type="entry name" value="Medium-chain alcohol dehydrogenases, catalytic domain"/>
    <property type="match status" value="1"/>
</dbReference>
<dbReference type="InterPro" id="IPR013154">
    <property type="entry name" value="ADH-like_N"/>
</dbReference>
<evidence type="ECO:0000259" key="5">
    <source>
        <dbReference type="Pfam" id="PF08240"/>
    </source>
</evidence>
<reference evidence="6" key="1">
    <citation type="submission" date="2023-07" db="EMBL/GenBank/DDBJ databases">
        <title>Comparative genomics of wheat-associated soil bacteria to identify genetic determinants of phenazine resistance.</title>
        <authorList>
            <person name="Mouncey N."/>
        </authorList>
    </citation>
    <scope>NUCLEOTIDE SEQUENCE</scope>
    <source>
        <strain evidence="6">V4I22</strain>
    </source>
</reference>
<feature type="domain" description="Alcohol dehydrogenase-like N-terminal" evidence="5">
    <location>
        <begin position="41"/>
        <end position="92"/>
    </location>
</feature>
<proteinExistence type="predicted"/>
<evidence type="ECO:0000313" key="7">
    <source>
        <dbReference type="Proteomes" id="UP001234216"/>
    </source>
</evidence>
<keyword evidence="3" id="KW-0862">Zinc</keyword>
<dbReference type="PANTHER" id="PTHR42813:SF2">
    <property type="entry name" value="DEHYDROGENASE, ZINC-CONTAINING, PUTATIVE (AFU_ORTHOLOGUE AFUA_2G02810)-RELATED"/>
    <property type="match status" value="1"/>
</dbReference>
<comment type="caution">
    <text evidence="6">The sequence shown here is derived from an EMBL/GenBank/DDBJ whole genome shotgun (WGS) entry which is preliminary data.</text>
</comment>
<protein>
    <recommendedName>
        <fullName evidence="5">Alcohol dehydrogenase-like N-terminal domain-containing protein</fullName>
    </recommendedName>
</protein>
<evidence type="ECO:0000256" key="4">
    <source>
        <dbReference type="SAM" id="MobiDB-lite"/>
    </source>
</evidence>
<evidence type="ECO:0000256" key="1">
    <source>
        <dbReference type="ARBA" id="ARBA00001947"/>
    </source>
</evidence>
<evidence type="ECO:0000256" key="2">
    <source>
        <dbReference type="ARBA" id="ARBA00022723"/>
    </source>
</evidence>
<dbReference type="EMBL" id="JAUSZV010000005">
    <property type="protein sequence ID" value="MDQ0905368.1"/>
    <property type="molecule type" value="Genomic_DNA"/>
</dbReference>
<dbReference type="Proteomes" id="UP001234216">
    <property type="component" value="Unassembled WGS sequence"/>
</dbReference>
<evidence type="ECO:0000313" key="6">
    <source>
        <dbReference type="EMBL" id="MDQ0905368.1"/>
    </source>
</evidence>
<dbReference type="Pfam" id="PF08240">
    <property type="entry name" value="ADH_N"/>
    <property type="match status" value="1"/>
</dbReference>
<dbReference type="GO" id="GO:0046872">
    <property type="term" value="F:metal ion binding"/>
    <property type="evidence" value="ECO:0007669"/>
    <property type="project" value="UniProtKB-KW"/>
</dbReference>
<dbReference type="SUPFAM" id="SSF50129">
    <property type="entry name" value="GroES-like"/>
    <property type="match status" value="1"/>
</dbReference>
<dbReference type="PANTHER" id="PTHR42813">
    <property type="entry name" value="ZINC-TYPE ALCOHOL DEHYDROGENASE-LIKE"/>
    <property type="match status" value="1"/>
</dbReference>